<gene>
    <name evidence="3" type="ORF">FA10DRAFT_261055</name>
</gene>
<accession>A0A316YJ13</accession>
<name>A0A316YJ13_9BASI</name>
<evidence type="ECO:0000313" key="4">
    <source>
        <dbReference type="Proteomes" id="UP000245768"/>
    </source>
</evidence>
<keyword evidence="4" id="KW-1185">Reference proteome</keyword>
<feature type="compositionally biased region" description="Polar residues" evidence="1">
    <location>
        <begin position="144"/>
        <end position="156"/>
    </location>
</feature>
<dbReference type="GeneID" id="37041976"/>
<feature type="region of interest" description="Disordered" evidence="1">
    <location>
        <begin position="112"/>
        <end position="163"/>
    </location>
</feature>
<feature type="compositionally biased region" description="Basic and acidic residues" evidence="1">
    <location>
        <begin position="132"/>
        <end position="141"/>
    </location>
</feature>
<feature type="signal peptide" evidence="2">
    <location>
        <begin position="1"/>
        <end position="22"/>
    </location>
</feature>
<evidence type="ECO:0000256" key="2">
    <source>
        <dbReference type="SAM" id="SignalP"/>
    </source>
</evidence>
<evidence type="ECO:0000256" key="1">
    <source>
        <dbReference type="SAM" id="MobiDB-lite"/>
    </source>
</evidence>
<protein>
    <submittedName>
        <fullName evidence="3">Uncharacterized protein</fullName>
    </submittedName>
</protein>
<keyword evidence="2" id="KW-0732">Signal</keyword>
<dbReference type="EMBL" id="KZ819637">
    <property type="protein sequence ID" value="PWN89182.1"/>
    <property type="molecule type" value="Genomic_DNA"/>
</dbReference>
<proteinExistence type="predicted"/>
<dbReference type="Proteomes" id="UP000245768">
    <property type="component" value="Unassembled WGS sequence"/>
</dbReference>
<dbReference type="InParanoid" id="A0A316YJ13"/>
<reference evidence="3 4" key="1">
    <citation type="journal article" date="2018" name="Mol. Biol. Evol.">
        <title>Broad Genomic Sampling Reveals a Smut Pathogenic Ancestry of the Fungal Clade Ustilaginomycotina.</title>
        <authorList>
            <person name="Kijpornyongpan T."/>
            <person name="Mondo S.J."/>
            <person name="Barry K."/>
            <person name="Sandor L."/>
            <person name="Lee J."/>
            <person name="Lipzen A."/>
            <person name="Pangilinan J."/>
            <person name="LaButti K."/>
            <person name="Hainaut M."/>
            <person name="Henrissat B."/>
            <person name="Grigoriev I.V."/>
            <person name="Spatafora J.W."/>
            <person name="Aime M.C."/>
        </authorList>
    </citation>
    <scope>NUCLEOTIDE SEQUENCE [LARGE SCALE GENOMIC DNA]</scope>
    <source>
        <strain evidence="3 4">MCA 4198</strain>
    </source>
</reference>
<feature type="chain" id="PRO_5016354948" evidence="2">
    <location>
        <begin position="23"/>
        <end position="241"/>
    </location>
</feature>
<dbReference type="RefSeq" id="XP_025376380.1">
    <property type="nucleotide sequence ID" value="XM_025520060.1"/>
</dbReference>
<sequence>MRARRLYKLLISWGLLAGRLAALPVNSNHLTSEQHTNEHLTGDHHAGEHHAGEYLTGDHLTSENASHTSNNAPEFDWIWGVLNAMDDSNGANWSGLLNSAIQHIPVTLSQSLNRHSGSSSHEKQQPVLSHVVAERSSKHAAGDSGQSSSRKSPQTIRRQKGKALVHEAALPPMASHEGDEKVQAKGKSLSTKTRWLLNSKSDSKSKYDEERVEEERRYQAFEARLAVGISLLKYDHAEGID</sequence>
<dbReference type="AlphaFoldDB" id="A0A316YJ13"/>
<organism evidence="3 4">
    <name type="scientific">Acaromyces ingoldii</name>
    <dbReference type="NCBI Taxonomy" id="215250"/>
    <lineage>
        <taxon>Eukaryota</taxon>
        <taxon>Fungi</taxon>
        <taxon>Dikarya</taxon>
        <taxon>Basidiomycota</taxon>
        <taxon>Ustilaginomycotina</taxon>
        <taxon>Exobasidiomycetes</taxon>
        <taxon>Exobasidiales</taxon>
        <taxon>Cryptobasidiaceae</taxon>
        <taxon>Acaromyces</taxon>
    </lineage>
</organism>
<evidence type="ECO:0000313" key="3">
    <source>
        <dbReference type="EMBL" id="PWN89182.1"/>
    </source>
</evidence>